<evidence type="ECO:0000313" key="2">
    <source>
        <dbReference type="Proteomes" id="UP000433104"/>
    </source>
</evidence>
<evidence type="ECO:0000313" key="1">
    <source>
        <dbReference type="EMBL" id="MXO85534.1"/>
    </source>
</evidence>
<keyword evidence="2" id="KW-1185">Reference proteome</keyword>
<dbReference type="SUPFAM" id="SSF53187">
    <property type="entry name" value="Zn-dependent exopeptidases"/>
    <property type="match status" value="1"/>
</dbReference>
<gene>
    <name evidence="1" type="ORF">GRI38_05770</name>
</gene>
<name>A0A844ZDB4_9SPHN</name>
<accession>A0A844ZDB4</accession>
<keyword evidence="1" id="KW-0378">Hydrolase</keyword>
<organism evidence="1 2">
    <name type="scientific">Parapontixanthobacter aurantiacus</name>
    <dbReference type="NCBI Taxonomy" id="1463599"/>
    <lineage>
        <taxon>Bacteria</taxon>
        <taxon>Pseudomonadati</taxon>
        <taxon>Pseudomonadota</taxon>
        <taxon>Alphaproteobacteria</taxon>
        <taxon>Sphingomonadales</taxon>
        <taxon>Erythrobacteraceae</taxon>
        <taxon>Parapontixanthobacter</taxon>
    </lineage>
</organism>
<reference evidence="1 2" key="1">
    <citation type="submission" date="2019-12" db="EMBL/GenBank/DDBJ databases">
        <title>Genomic-based taxomic classification of the family Erythrobacteraceae.</title>
        <authorList>
            <person name="Xu L."/>
        </authorList>
    </citation>
    <scope>NUCLEOTIDE SEQUENCE [LARGE SCALE GENOMIC DNA]</scope>
    <source>
        <strain evidence="1 2">MCCC 1A09962</strain>
    </source>
</reference>
<dbReference type="OrthoDB" id="9802050at2"/>
<dbReference type="GO" id="GO:0016787">
    <property type="term" value="F:hydrolase activity"/>
    <property type="evidence" value="ECO:0007669"/>
    <property type="project" value="UniProtKB-KW"/>
</dbReference>
<dbReference type="Proteomes" id="UP000433104">
    <property type="component" value="Unassembled WGS sequence"/>
</dbReference>
<dbReference type="InterPro" id="IPR007709">
    <property type="entry name" value="N-FG_amidohydro"/>
</dbReference>
<dbReference type="Pfam" id="PF05013">
    <property type="entry name" value="FGase"/>
    <property type="match status" value="1"/>
</dbReference>
<comment type="caution">
    <text evidence="1">The sequence shown here is derived from an EMBL/GenBank/DDBJ whole genome shotgun (WGS) entry which is preliminary data.</text>
</comment>
<dbReference type="EMBL" id="WTYW01000001">
    <property type="protein sequence ID" value="MXO85534.1"/>
    <property type="molecule type" value="Genomic_DNA"/>
</dbReference>
<proteinExistence type="predicted"/>
<protein>
    <submittedName>
        <fullName evidence="1">N-formylglutamate amidohydrolase</fullName>
    </submittedName>
</protein>
<dbReference type="AlphaFoldDB" id="A0A844ZDB4"/>
<dbReference type="Gene3D" id="3.40.630.40">
    <property type="entry name" value="Zn-dependent exopeptidases"/>
    <property type="match status" value="1"/>
</dbReference>
<sequence>MSGRQLPDEPREAASPFRFFLPSAPSVPVVIAAPHGGRAYPQEVTVSMRDPDYAKLRLEDRFVDQMALAIAERTGAAWLVADAPRAMIDLNRAPDDIDWGMVANAPDAGRAAKGTQRRAKNGLGLVPRRLAEHGDIWRQPLEHGELERRIAQIHAPYHERLDTMLHAVADLWGAVLLLDLHSMPPLKSRSGSGRAAEFVVGDRFGASCGHALSALALRHFDIAGRPVAHNRPYSGGYILDRHGKVARQHHALQIEVCRSAYLDSRHENTTPRMERIVHLLSGLVQTLSAEVAQIGDPSLRRHAAE</sequence>